<evidence type="ECO:0000256" key="3">
    <source>
        <dbReference type="ARBA" id="ARBA00022630"/>
    </source>
</evidence>
<evidence type="ECO:0000259" key="9">
    <source>
        <dbReference type="Pfam" id="PF07992"/>
    </source>
</evidence>
<evidence type="ECO:0000256" key="7">
    <source>
        <dbReference type="ARBA" id="ARBA00023157"/>
    </source>
</evidence>
<dbReference type="InterPro" id="IPR012999">
    <property type="entry name" value="Pyr_OxRdtase_I_AS"/>
</dbReference>
<dbReference type="GO" id="GO:0050660">
    <property type="term" value="F:flavin adenine dinucleotide binding"/>
    <property type="evidence" value="ECO:0007669"/>
    <property type="project" value="TreeGrafter"/>
</dbReference>
<proteinExistence type="inferred from homology"/>
<keyword evidence="3" id="KW-0285">Flavoprotein</keyword>
<keyword evidence="4" id="KW-0274">FAD</keyword>
<dbReference type="InterPro" id="IPR036188">
    <property type="entry name" value="FAD/NAD-bd_sf"/>
</dbReference>
<evidence type="ECO:0000256" key="5">
    <source>
        <dbReference type="ARBA" id="ARBA00023002"/>
    </source>
</evidence>
<comment type="similarity">
    <text evidence="2">Belongs to the class-I pyridine nucleotide-disulfide oxidoreductase family.</text>
</comment>
<dbReference type="GO" id="GO:0004148">
    <property type="term" value="F:dihydrolipoyl dehydrogenase (NADH) activity"/>
    <property type="evidence" value="ECO:0007669"/>
    <property type="project" value="TreeGrafter"/>
</dbReference>
<dbReference type="PROSITE" id="PS00076">
    <property type="entry name" value="PYRIDINE_REDOX_1"/>
    <property type="match status" value="1"/>
</dbReference>
<keyword evidence="7" id="KW-1015">Disulfide bond</keyword>
<dbReference type="GO" id="GO:0006103">
    <property type="term" value="P:2-oxoglutarate metabolic process"/>
    <property type="evidence" value="ECO:0007669"/>
    <property type="project" value="TreeGrafter"/>
</dbReference>
<dbReference type="Gene3D" id="3.50.50.60">
    <property type="entry name" value="FAD/NAD(P)-binding domain"/>
    <property type="match status" value="1"/>
</dbReference>
<dbReference type="EMBL" id="FOPZ01000028">
    <property type="protein sequence ID" value="SFH77147.1"/>
    <property type="molecule type" value="Genomic_DNA"/>
</dbReference>
<evidence type="ECO:0000256" key="1">
    <source>
        <dbReference type="ARBA" id="ARBA00001974"/>
    </source>
</evidence>
<protein>
    <submittedName>
        <fullName evidence="10">Pyridine nucleotide-disulphide oxidoreductase</fullName>
    </submittedName>
</protein>
<feature type="domain" description="FAD/NAD(P)-binding" evidence="9">
    <location>
        <begin position="14"/>
        <end position="97"/>
    </location>
</feature>
<evidence type="ECO:0000256" key="4">
    <source>
        <dbReference type="ARBA" id="ARBA00022827"/>
    </source>
</evidence>
<evidence type="ECO:0000313" key="10">
    <source>
        <dbReference type="EMBL" id="SFH77147.1"/>
    </source>
</evidence>
<evidence type="ECO:0000256" key="2">
    <source>
        <dbReference type="ARBA" id="ARBA00007532"/>
    </source>
</evidence>
<keyword evidence="11" id="KW-1185">Reference proteome</keyword>
<dbReference type="PANTHER" id="PTHR22912">
    <property type="entry name" value="DISULFIDE OXIDOREDUCTASE"/>
    <property type="match status" value="1"/>
</dbReference>
<dbReference type="AlphaFoldDB" id="A0A1I3CRR8"/>
<keyword evidence="8" id="KW-0676">Redox-active center</keyword>
<dbReference type="PANTHER" id="PTHR22912:SF217">
    <property type="entry name" value="DIHYDROLIPOYL DEHYDROGENASE"/>
    <property type="match status" value="1"/>
</dbReference>
<dbReference type="PRINTS" id="PR00411">
    <property type="entry name" value="PNDRDTASEI"/>
</dbReference>
<gene>
    <name evidence="10" type="ORF">SAMN04488066_1286</name>
</gene>
<organism evidence="10 11">
    <name type="scientific">Halorubrum aquaticum</name>
    <dbReference type="NCBI Taxonomy" id="387340"/>
    <lineage>
        <taxon>Archaea</taxon>
        <taxon>Methanobacteriati</taxon>
        <taxon>Methanobacteriota</taxon>
        <taxon>Stenosarchaea group</taxon>
        <taxon>Halobacteria</taxon>
        <taxon>Halobacteriales</taxon>
        <taxon>Haloferacaceae</taxon>
        <taxon>Halorubrum</taxon>
    </lineage>
</organism>
<dbReference type="InterPro" id="IPR050151">
    <property type="entry name" value="Class-I_Pyr_Nuc-Dis_Oxidored"/>
</dbReference>
<keyword evidence="6" id="KW-0520">NAD</keyword>
<name>A0A1I3CRR8_9EURY</name>
<dbReference type="Pfam" id="PF07992">
    <property type="entry name" value="Pyr_redox_2"/>
    <property type="match status" value="1"/>
</dbReference>
<dbReference type="Proteomes" id="UP000323537">
    <property type="component" value="Unassembled WGS sequence"/>
</dbReference>
<comment type="cofactor">
    <cofactor evidence="1">
        <name>FAD</name>
        <dbReference type="ChEBI" id="CHEBI:57692"/>
    </cofactor>
</comment>
<evidence type="ECO:0000256" key="8">
    <source>
        <dbReference type="ARBA" id="ARBA00023284"/>
    </source>
</evidence>
<sequence>MTVGSVSPDMQEFDFLVIGSGSGLDVANAMAGRGNSVAIVEEGPLGGTCLNRGCIPSKKLLYHAEVMETIERADEFGIDAEVTGVDFDDIVRKVNEDVSGSSESIR</sequence>
<keyword evidence="5" id="KW-0560">Oxidoreductase</keyword>
<accession>A0A1I3CRR8</accession>
<evidence type="ECO:0000313" key="11">
    <source>
        <dbReference type="Proteomes" id="UP000323537"/>
    </source>
</evidence>
<dbReference type="SUPFAM" id="SSF51905">
    <property type="entry name" value="FAD/NAD(P)-binding domain"/>
    <property type="match status" value="1"/>
</dbReference>
<reference evidence="10 11" key="1">
    <citation type="submission" date="2016-10" db="EMBL/GenBank/DDBJ databases">
        <authorList>
            <person name="Varghese N."/>
            <person name="Submissions S."/>
        </authorList>
    </citation>
    <scope>NUCLEOTIDE SEQUENCE [LARGE SCALE GENOMIC DNA]</scope>
    <source>
        <strain evidence="10 11">CGMCC 1.6377</strain>
    </source>
</reference>
<dbReference type="InterPro" id="IPR023753">
    <property type="entry name" value="FAD/NAD-binding_dom"/>
</dbReference>
<evidence type="ECO:0000256" key="6">
    <source>
        <dbReference type="ARBA" id="ARBA00023027"/>
    </source>
</evidence>